<dbReference type="Proteomes" id="UP000190166">
    <property type="component" value="Unassembled WGS sequence"/>
</dbReference>
<dbReference type="PANTHER" id="PTHR43133">
    <property type="entry name" value="RNA POLYMERASE ECF-TYPE SIGMA FACTO"/>
    <property type="match status" value="1"/>
</dbReference>
<sequence length="181" mass="20770">MNEQNIPPLLIPPFLPIFTIMSTHHPKQSHLQLKSLFDLLYLRLCRFADLLIADSAMAEDIVQKVFINYECEDDDFPAIKMFLYKEVLNACQEHKATVKTAFLRAEVGGEINRAIAALPEGCGKVFKLSYVEELKNEEIAAEMSMPVSWVKTQKARAQELLHWRLKPETFLVLNFFLSIAE</sequence>
<dbReference type="PANTHER" id="PTHR43133:SF46">
    <property type="entry name" value="RNA POLYMERASE SIGMA-70 FACTOR ECF SUBFAMILY"/>
    <property type="match status" value="1"/>
</dbReference>
<dbReference type="SUPFAM" id="SSF88659">
    <property type="entry name" value="Sigma3 and sigma4 domains of RNA polymerase sigma factors"/>
    <property type="match status" value="1"/>
</dbReference>
<name>A0A1T5P846_9BACT</name>
<dbReference type="EMBL" id="FUZZ01000003">
    <property type="protein sequence ID" value="SKD08548.1"/>
    <property type="molecule type" value="Genomic_DNA"/>
</dbReference>
<organism evidence="6 7">
    <name type="scientific">Chitinophaga ginsengisegetis</name>
    <dbReference type="NCBI Taxonomy" id="393003"/>
    <lineage>
        <taxon>Bacteria</taxon>
        <taxon>Pseudomonadati</taxon>
        <taxon>Bacteroidota</taxon>
        <taxon>Chitinophagia</taxon>
        <taxon>Chitinophagales</taxon>
        <taxon>Chitinophagaceae</taxon>
        <taxon>Chitinophaga</taxon>
    </lineage>
</organism>
<accession>A0A1T5P846</accession>
<dbReference type="GO" id="GO:0016987">
    <property type="term" value="F:sigma factor activity"/>
    <property type="evidence" value="ECO:0007669"/>
    <property type="project" value="UniProtKB-KW"/>
</dbReference>
<keyword evidence="2" id="KW-0805">Transcription regulation</keyword>
<evidence type="ECO:0000256" key="1">
    <source>
        <dbReference type="ARBA" id="ARBA00010641"/>
    </source>
</evidence>
<evidence type="ECO:0000313" key="6">
    <source>
        <dbReference type="EMBL" id="SKD08548.1"/>
    </source>
</evidence>
<dbReference type="STRING" id="393003.SAMN05660461_4420"/>
<comment type="similarity">
    <text evidence="1">Belongs to the sigma-70 factor family. ECF subfamily.</text>
</comment>
<evidence type="ECO:0000259" key="5">
    <source>
        <dbReference type="Pfam" id="PF08281"/>
    </source>
</evidence>
<evidence type="ECO:0000256" key="4">
    <source>
        <dbReference type="ARBA" id="ARBA00023163"/>
    </source>
</evidence>
<dbReference type="InterPro" id="IPR013324">
    <property type="entry name" value="RNA_pol_sigma_r3/r4-like"/>
</dbReference>
<protein>
    <submittedName>
        <fullName evidence="6">RNA polymerase sigma-70 factor, ECF subfamily</fullName>
    </submittedName>
</protein>
<dbReference type="GO" id="GO:0003677">
    <property type="term" value="F:DNA binding"/>
    <property type="evidence" value="ECO:0007669"/>
    <property type="project" value="InterPro"/>
</dbReference>
<proteinExistence type="inferred from homology"/>
<dbReference type="InterPro" id="IPR039425">
    <property type="entry name" value="RNA_pol_sigma-70-like"/>
</dbReference>
<keyword evidence="7" id="KW-1185">Reference proteome</keyword>
<dbReference type="InterPro" id="IPR013325">
    <property type="entry name" value="RNA_pol_sigma_r2"/>
</dbReference>
<dbReference type="GO" id="GO:0006352">
    <property type="term" value="P:DNA-templated transcription initiation"/>
    <property type="evidence" value="ECO:0007669"/>
    <property type="project" value="InterPro"/>
</dbReference>
<dbReference type="SUPFAM" id="SSF88946">
    <property type="entry name" value="Sigma2 domain of RNA polymerase sigma factors"/>
    <property type="match status" value="1"/>
</dbReference>
<dbReference type="InterPro" id="IPR013249">
    <property type="entry name" value="RNA_pol_sigma70_r4_t2"/>
</dbReference>
<reference evidence="7" key="1">
    <citation type="submission" date="2017-02" db="EMBL/GenBank/DDBJ databases">
        <authorList>
            <person name="Varghese N."/>
            <person name="Submissions S."/>
        </authorList>
    </citation>
    <scope>NUCLEOTIDE SEQUENCE [LARGE SCALE GENOMIC DNA]</scope>
    <source>
        <strain evidence="7">DSM 18108</strain>
    </source>
</reference>
<dbReference type="AlphaFoldDB" id="A0A1T5P846"/>
<keyword evidence="4" id="KW-0804">Transcription</keyword>
<dbReference type="Gene3D" id="1.10.10.10">
    <property type="entry name" value="Winged helix-like DNA-binding domain superfamily/Winged helix DNA-binding domain"/>
    <property type="match status" value="1"/>
</dbReference>
<evidence type="ECO:0000256" key="3">
    <source>
        <dbReference type="ARBA" id="ARBA00023082"/>
    </source>
</evidence>
<dbReference type="InterPro" id="IPR036388">
    <property type="entry name" value="WH-like_DNA-bd_sf"/>
</dbReference>
<keyword evidence="3" id="KW-0731">Sigma factor</keyword>
<evidence type="ECO:0000313" key="7">
    <source>
        <dbReference type="Proteomes" id="UP000190166"/>
    </source>
</evidence>
<dbReference type="Pfam" id="PF08281">
    <property type="entry name" value="Sigma70_r4_2"/>
    <property type="match status" value="1"/>
</dbReference>
<feature type="domain" description="RNA polymerase sigma factor 70 region 4 type 2" evidence="5">
    <location>
        <begin position="110"/>
        <end position="157"/>
    </location>
</feature>
<gene>
    <name evidence="6" type="ORF">SAMN05660461_4420</name>
</gene>
<evidence type="ECO:0000256" key="2">
    <source>
        <dbReference type="ARBA" id="ARBA00023015"/>
    </source>
</evidence>